<dbReference type="Proteomes" id="UP000824105">
    <property type="component" value="Unassembled WGS sequence"/>
</dbReference>
<evidence type="ECO:0000256" key="1">
    <source>
        <dbReference type="SAM" id="Phobius"/>
    </source>
</evidence>
<gene>
    <name evidence="2" type="ORF">H9724_07410</name>
</gene>
<evidence type="ECO:0000313" key="3">
    <source>
        <dbReference type="Proteomes" id="UP000824105"/>
    </source>
</evidence>
<dbReference type="AlphaFoldDB" id="A0A9D2FL95"/>
<feature type="transmembrane region" description="Helical" evidence="1">
    <location>
        <begin position="231"/>
        <end position="250"/>
    </location>
</feature>
<comment type="caution">
    <text evidence="2">The sequence shown here is derived from an EMBL/GenBank/DDBJ whole genome shotgun (WGS) entry which is preliminary data.</text>
</comment>
<feature type="transmembrane region" description="Helical" evidence="1">
    <location>
        <begin position="161"/>
        <end position="178"/>
    </location>
</feature>
<protein>
    <submittedName>
        <fullName evidence="2">Uncharacterized protein</fullName>
    </submittedName>
</protein>
<feature type="transmembrane region" description="Helical" evidence="1">
    <location>
        <begin position="206"/>
        <end position="224"/>
    </location>
</feature>
<feature type="transmembrane region" description="Helical" evidence="1">
    <location>
        <begin position="406"/>
        <end position="426"/>
    </location>
</feature>
<organism evidence="2 3">
    <name type="scientific">Candidatus Gemmiger avistercoris</name>
    <dbReference type="NCBI Taxonomy" id="2838606"/>
    <lineage>
        <taxon>Bacteria</taxon>
        <taxon>Bacillati</taxon>
        <taxon>Bacillota</taxon>
        <taxon>Clostridia</taxon>
        <taxon>Eubacteriales</taxon>
        <taxon>Gemmiger</taxon>
    </lineage>
</organism>
<keyword evidence="1" id="KW-0812">Transmembrane</keyword>
<reference evidence="2" key="1">
    <citation type="journal article" date="2021" name="PeerJ">
        <title>Extensive microbial diversity within the chicken gut microbiome revealed by metagenomics and culture.</title>
        <authorList>
            <person name="Gilroy R."/>
            <person name="Ravi A."/>
            <person name="Getino M."/>
            <person name="Pursley I."/>
            <person name="Horton D.L."/>
            <person name="Alikhan N.F."/>
            <person name="Baker D."/>
            <person name="Gharbi K."/>
            <person name="Hall N."/>
            <person name="Watson M."/>
            <person name="Adriaenssens E.M."/>
            <person name="Foster-Nyarko E."/>
            <person name="Jarju S."/>
            <person name="Secka A."/>
            <person name="Antonio M."/>
            <person name="Oren A."/>
            <person name="Chaudhuri R.R."/>
            <person name="La Ragione R."/>
            <person name="Hildebrand F."/>
            <person name="Pallen M.J."/>
        </authorList>
    </citation>
    <scope>NUCLEOTIDE SEQUENCE</scope>
    <source>
        <strain evidence="2">CHK188-11489</strain>
    </source>
</reference>
<reference evidence="2" key="2">
    <citation type="submission" date="2021-04" db="EMBL/GenBank/DDBJ databases">
        <authorList>
            <person name="Gilroy R."/>
        </authorList>
    </citation>
    <scope>NUCLEOTIDE SEQUENCE</scope>
    <source>
        <strain evidence="2">CHK188-11489</strain>
    </source>
</reference>
<feature type="transmembrane region" description="Helical" evidence="1">
    <location>
        <begin position="382"/>
        <end position="400"/>
    </location>
</feature>
<accession>A0A9D2FL95</accession>
<feature type="transmembrane region" description="Helical" evidence="1">
    <location>
        <begin position="183"/>
        <end position="200"/>
    </location>
</feature>
<sequence>MQAAKGRKRPFALRALAVFGAALGLLFLLLLGACALPGGPVRAHLVDSAQTIRQEGLYPAWFGFKLFQMDNYTDTLMLMEAATADETGPLTAMMTNTAYNVDNFETLGDDLAAYLEARESGDPGAVEKAGLEPFSYARYWHGYLIWLRPLLCLMPYTGVRAVQYAVLFALLAAVLALLRRRCGLPAALWFAVSQLLVTVFWVPHQIQYFTCFALAYGGCVWVLARPRRSDALCLGLVALGVATAFCDLLVTPVLTLGLPLACWLLQPQQRLRAGFRQCALCLGGCLCWGAGYGLCWAFKWVLAALVTGQNVIADALRQIGVRTAADTWHGMTLTWGNIARFVYDTLQARGLFWPLLLALLLAAALFAACLRSRAALVRALPLGFAAVLPLVWFAALRAHSIQHGWFTWRALGLTLFAGLAFVYYACDPRAALRRLKQKGKRI</sequence>
<dbReference type="PROSITE" id="PS51257">
    <property type="entry name" value="PROKAR_LIPOPROTEIN"/>
    <property type="match status" value="1"/>
</dbReference>
<evidence type="ECO:0000313" key="2">
    <source>
        <dbReference type="EMBL" id="HIZ62576.1"/>
    </source>
</evidence>
<keyword evidence="1" id="KW-1133">Transmembrane helix</keyword>
<proteinExistence type="predicted"/>
<dbReference type="EMBL" id="DXBF01000061">
    <property type="protein sequence ID" value="HIZ62576.1"/>
    <property type="molecule type" value="Genomic_DNA"/>
</dbReference>
<feature type="transmembrane region" description="Helical" evidence="1">
    <location>
        <begin position="351"/>
        <end position="370"/>
    </location>
</feature>
<name>A0A9D2FL95_9FIRM</name>
<keyword evidence="1" id="KW-0472">Membrane</keyword>